<dbReference type="SUPFAM" id="SSF53474">
    <property type="entry name" value="alpha/beta-Hydrolases"/>
    <property type="match status" value="1"/>
</dbReference>
<dbReference type="OrthoDB" id="9814331at2"/>
<dbReference type="InterPro" id="IPR012908">
    <property type="entry name" value="PGAP1-ab_dom-like"/>
</dbReference>
<dbReference type="KEGG" id="prag:EKN56_11970"/>
<feature type="domain" description="GPI inositol-deacylase PGAP1-like alpha/beta" evidence="1">
    <location>
        <begin position="189"/>
        <end position="229"/>
    </location>
</feature>
<proteinExistence type="predicted"/>
<evidence type="ECO:0000313" key="2">
    <source>
        <dbReference type="EMBL" id="QBH97051.1"/>
    </source>
</evidence>
<organism evidence="2 3">
    <name type="scientific">Limnobaculum zhutongyuii</name>
    <dbReference type="NCBI Taxonomy" id="2498113"/>
    <lineage>
        <taxon>Bacteria</taxon>
        <taxon>Pseudomonadati</taxon>
        <taxon>Pseudomonadota</taxon>
        <taxon>Gammaproteobacteria</taxon>
        <taxon>Enterobacterales</taxon>
        <taxon>Budviciaceae</taxon>
        <taxon>Limnobaculum</taxon>
    </lineage>
</organism>
<dbReference type="GO" id="GO:0016788">
    <property type="term" value="F:hydrolase activity, acting on ester bonds"/>
    <property type="evidence" value="ECO:0007669"/>
    <property type="project" value="InterPro"/>
</dbReference>
<name>A0A411WLD2_9GAMM</name>
<sequence>MGSNLKTKTDNPDETDELWRLDSALSLINWSYPNSDARKRKLKLDPDLVEVDSDGLFYPYVGVSQLNALSDQYKIDDNSTAEEIEAYQEALARLMADDPEAKLFGGRKERGWGEVARLSYGEFLDTLQHALHRDKLSPSGICQQLVGEILKVEHSRQNEALENAELKVLEQYLFPVHAMGYCWLGSNADSANALAKRIESIQAFYRDKGFKCHKVILVTHSMGGLVARYYSEVLGGNAQIYGVVHGVLPSVGAAATYTRMKRGTENPLSDIAGYVTTQILGRDAAEMTAVCAQSPGALQLLPAPEYGMGWLNIIDRHGNKESYPKVDPYSEIYTCKDKWWRLVDPHLLNPLNERGNKWVFEQNWKGFENIIYRHVKKFQSDISGKYHPNTYSFYGLDDSFVSKVEASHTTQQTAIWKGTLWMAEENTYPVPSSALPGEQLDKREVMQHRTISDVLSANERDYQIVGTGGPGDYRQRTSVYVGQRFTLQDAAENGDGTVPVISGVIADKHLVSRLPLKVEHEPAYKKPIAQKFTLRAIIKIAQEVNNDPLMAFKA</sequence>
<evidence type="ECO:0000259" key="1">
    <source>
        <dbReference type="Pfam" id="PF07819"/>
    </source>
</evidence>
<dbReference type="Gene3D" id="3.40.50.1820">
    <property type="entry name" value="alpha/beta hydrolase"/>
    <property type="match status" value="1"/>
</dbReference>
<dbReference type="Pfam" id="PF07819">
    <property type="entry name" value="PGAP1"/>
    <property type="match status" value="1"/>
</dbReference>
<protein>
    <recommendedName>
        <fullName evidence="1">GPI inositol-deacylase PGAP1-like alpha/beta domain-containing protein</fullName>
    </recommendedName>
</protein>
<gene>
    <name evidence="2" type="ORF">EKN56_11970</name>
</gene>
<reference evidence="2 3" key="1">
    <citation type="submission" date="2019-03" db="EMBL/GenBank/DDBJ databases">
        <title>Pragia sp. nov. isolated from the gut tract of Carduelis flavirostris.</title>
        <authorList>
            <person name="Ge Y."/>
        </authorList>
    </citation>
    <scope>NUCLEOTIDE SEQUENCE [LARGE SCALE GENOMIC DNA]</scope>
    <source>
        <strain evidence="2 3">CF-458</strain>
    </source>
</reference>
<accession>A0A411WLD2</accession>
<dbReference type="Proteomes" id="UP000293154">
    <property type="component" value="Chromosome"/>
</dbReference>
<dbReference type="InterPro" id="IPR029058">
    <property type="entry name" value="AB_hydrolase_fold"/>
</dbReference>
<dbReference type="EMBL" id="CP034752">
    <property type="protein sequence ID" value="QBH97051.1"/>
    <property type="molecule type" value="Genomic_DNA"/>
</dbReference>
<keyword evidence="3" id="KW-1185">Reference proteome</keyword>
<dbReference type="AlphaFoldDB" id="A0A411WLD2"/>
<evidence type="ECO:0000313" key="3">
    <source>
        <dbReference type="Proteomes" id="UP000293154"/>
    </source>
</evidence>